<dbReference type="AlphaFoldDB" id="A0A1M6L9N5"/>
<keyword evidence="2" id="KW-1133">Transmembrane helix</keyword>
<dbReference type="SUPFAM" id="SSF50998">
    <property type="entry name" value="Quinoprotein alcohol dehydrogenase-like"/>
    <property type="match status" value="1"/>
</dbReference>
<reference evidence="4 5" key="1">
    <citation type="submission" date="2016-11" db="EMBL/GenBank/DDBJ databases">
        <authorList>
            <person name="Jaros S."/>
            <person name="Januszkiewicz K."/>
            <person name="Wedrychowicz H."/>
        </authorList>
    </citation>
    <scope>NUCLEOTIDE SEQUENCE [LARGE SCALE GENOMIC DNA]</scope>
    <source>
        <strain evidence="4 5">DSM 15480</strain>
    </source>
</reference>
<dbReference type="OrthoDB" id="2066762at2"/>
<gene>
    <name evidence="4" type="ORF">SAMN02745243_01113</name>
</gene>
<feature type="transmembrane region" description="Helical" evidence="2">
    <location>
        <begin position="441"/>
        <end position="465"/>
    </location>
</feature>
<name>A0A1M6L9N5_9FIRM</name>
<keyword evidence="2" id="KW-0472">Membrane</keyword>
<dbReference type="SUPFAM" id="SSF50969">
    <property type="entry name" value="YVTN repeat-like/Quinoprotein amine dehydrogenase"/>
    <property type="match status" value="1"/>
</dbReference>
<feature type="transmembrane region" description="Helical" evidence="2">
    <location>
        <begin position="12"/>
        <end position="31"/>
    </location>
</feature>
<evidence type="ECO:0000256" key="1">
    <source>
        <dbReference type="SAM" id="MobiDB-lite"/>
    </source>
</evidence>
<dbReference type="InterPro" id="IPR044060">
    <property type="entry name" value="Bacterial_rp_domain"/>
</dbReference>
<dbReference type="InterPro" id="IPR011044">
    <property type="entry name" value="Quino_amine_DH_bsu"/>
</dbReference>
<feature type="domain" description="Bacterial repeat" evidence="3">
    <location>
        <begin position="312"/>
        <end position="383"/>
    </location>
</feature>
<evidence type="ECO:0000313" key="5">
    <source>
        <dbReference type="Proteomes" id="UP000184301"/>
    </source>
</evidence>
<keyword evidence="2" id="KW-0812">Transmembrane</keyword>
<feature type="region of interest" description="Disordered" evidence="1">
    <location>
        <begin position="404"/>
        <end position="435"/>
    </location>
</feature>
<keyword evidence="5" id="KW-1185">Reference proteome</keyword>
<evidence type="ECO:0000256" key="2">
    <source>
        <dbReference type="SAM" id="Phobius"/>
    </source>
</evidence>
<dbReference type="EMBL" id="FQZY01000014">
    <property type="protein sequence ID" value="SHJ67882.1"/>
    <property type="molecule type" value="Genomic_DNA"/>
</dbReference>
<dbReference type="Proteomes" id="UP000184301">
    <property type="component" value="Unassembled WGS sequence"/>
</dbReference>
<accession>A0A1M6L9N5</accession>
<proteinExistence type="predicted"/>
<dbReference type="InterPro" id="IPR011047">
    <property type="entry name" value="Quinoprotein_ADH-like_sf"/>
</dbReference>
<evidence type="ECO:0000313" key="4">
    <source>
        <dbReference type="EMBL" id="SHJ67882.1"/>
    </source>
</evidence>
<evidence type="ECO:0000259" key="3">
    <source>
        <dbReference type="Pfam" id="PF18998"/>
    </source>
</evidence>
<protein>
    <recommendedName>
        <fullName evidence="3">Bacterial repeat domain-containing protein</fullName>
    </recommendedName>
</protein>
<dbReference type="RefSeq" id="WP_143160663.1">
    <property type="nucleotide sequence ID" value="NZ_FQZY01000014.1"/>
</dbReference>
<organism evidence="4 5">
    <name type="scientific">Hespellia stercorisuis DSM 15480</name>
    <dbReference type="NCBI Taxonomy" id="1121950"/>
    <lineage>
        <taxon>Bacteria</taxon>
        <taxon>Bacillati</taxon>
        <taxon>Bacillota</taxon>
        <taxon>Clostridia</taxon>
        <taxon>Lachnospirales</taxon>
        <taxon>Lachnospiraceae</taxon>
        <taxon>Hespellia</taxon>
    </lineage>
</organism>
<sequence>MQRKTGLRFKGNLAGTIIGIAFMWVLMSPLICYAEIASDNAFEGVSWEMVREEPIVSQGTGVVQSICCTQDYIVCIENTSDFTTDPDTISIFYKNDVDADGNPVEQYSLFKQITDKNYEHANGMAYNPNTNEILVSLYTNNEGDDNIGSLYIMDASTFEYKTKVQISTDYNILGIDYDESNDRYVIQTNVDGNYSFKILDSNYQIIEDLGEYADTAEGDNFQDLCVVGDYIINFPLALNLGIGDFVHMYSISRKTMVSSSQLDFKFEGVTSDEPESLCEIDPGVFLAAVNVTLTDGSKKLRLYRTTVPYNFTVTTSAENGTISDGSKTALSGESYKVTFSPDEKYKLSALTIDGSDVDITKYPDSYTFENVSSDHTVKATFEEMTFGEKVSSFFSSGKDKKAAEVASADQENKSDNNASKKDDSTKNTKTAKSTDNTKKSYTGLIIALVLLVILGGLALYLRIIYVRRMRIIKRRRANRERRRIIHEYQEHELDELEDIEMREYIEIK</sequence>
<feature type="compositionally biased region" description="Basic and acidic residues" evidence="1">
    <location>
        <begin position="410"/>
        <end position="426"/>
    </location>
</feature>
<dbReference type="Pfam" id="PF18998">
    <property type="entry name" value="Flg_new_2"/>
    <property type="match status" value="1"/>
</dbReference>